<feature type="compositionally biased region" description="Low complexity" evidence="1">
    <location>
        <begin position="106"/>
        <end position="119"/>
    </location>
</feature>
<feature type="region of interest" description="Disordered" evidence="1">
    <location>
        <begin position="175"/>
        <end position="217"/>
    </location>
</feature>
<dbReference type="AlphaFoldDB" id="A0A1J8PEW3"/>
<accession>A0A1J8PEW3</accession>
<evidence type="ECO:0000313" key="2">
    <source>
        <dbReference type="EMBL" id="OJA07557.1"/>
    </source>
</evidence>
<reference evidence="2 3" key="1">
    <citation type="submission" date="2016-03" db="EMBL/GenBank/DDBJ databases">
        <title>Comparative genomics of the ectomycorrhizal sister species Rhizopogon vinicolor and Rhizopogon vesiculosus (Basidiomycota: Boletales) reveals a divergence of the mating type B locus.</title>
        <authorList>
            <person name="Mujic A.B."/>
            <person name="Kuo A."/>
            <person name="Tritt A."/>
            <person name="Lipzen A."/>
            <person name="Chen C."/>
            <person name="Johnson J."/>
            <person name="Sharma A."/>
            <person name="Barry K."/>
            <person name="Grigoriev I.V."/>
            <person name="Spatafora J.W."/>
        </authorList>
    </citation>
    <scope>NUCLEOTIDE SEQUENCE [LARGE SCALE GENOMIC DNA]</scope>
    <source>
        <strain evidence="2 3">AM-OR11-056</strain>
    </source>
</reference>
<keyword evidence="3" id="KW-1185">Reference proteome</keyword>
<dbReference type="InterPro" id="IPR013924">
    <property type="entry name" value="RNase_H2_suC"/>
</dbReference>
<dbReference type="PANTHER" id="PTHR47204:SF1">
    <property type="entry name" value="RIBONUCLEASE H2 SUBUNIT C"/>
    <property type="match status" value="1"/>
</dbReference>
<comment type="caution">
    <text evidence="2">The sequence shown here is derived from an EMBL/GenBank/DDBJ whole genome shotgun (WGS) entry which is preliminary data.</text>
</comment>
<dbReference type="Gene3D" id="2.40.128.680">
    <property type="match status" value="1"/>
</dbReference>
<evidence type="ECO:0000313" key="3">
    <source>
        <dbReference type="Proteomes" id="UP000183567"/>
    </source>
</evidence>
<dbReference type="OrthoDB" id="6222486at2759"/>
<protein>
    <submittedName>
        <fullName evidence="2">Uncharacterized protein</fullName>
    </submittedName>
</protein>
<dbReference type="Proteomes" id="UP000183567">
    <property type="component" value="Unassembled WGS sequence"/>
</dbReference>
<sequence length="267" mass="28644">MEISPATLVLPEYSPNLMPFHISHSGPAPISAYFRAKPSPSSSAHLSFTQNASNEMNLTTNDIRNTLLAEESQCSLATVVESQSASLEENSQSTAATVGAIEVGAESSTRASSSSEVTGVPPVMPTEGSSFRNNFVAAFRGRQVHGRAVDLPHGYGGIVLNAPLDGAKSRIGDTEPVEKMAQTRGKGRTTRQSNRKMGADEDDMVNSGQGVVPDDTPHTEIQRLTPISKFSSLIVWSPDIPVDEGKDEYIRSLTEWTKLAAEVCFHV</sequence>
<dbReference type="GO" id="GO:0032299">
    <property type="term" value="C:ribonuclease H2 complex"/>
    <property type="evidence" value="ECO:0007669"/>
    <property type="project" value="InterPro"/>
</dbReference>
<gene>
    <name evidence="2" type="ORF">AZE42_07414</name>
</gene>
<dbReference type="EMBL" id="LVVM01006627">
    <property type="protein sequence ID" value="OJA07557.1"/>
    <property type="molecule type" value="Genomic_DNA"/>
</dbReference>
<proteinExistence type="predicted"/>
<feature type="region of interest" description="Disordered" evidence="1">
    <location>
        <begin position="106"/>
        <end position="125"/>
    </location>
</feature>
<dbReference type="STRING" id="180088.A0A1J8PEW3"/>
<dbReference type="GO" id="GO:0006401">
    <property type="term" value="P:RNA catabolic process"/>
    <property type="evidence" value="ECO:0007669"/>
    <property type="project" value="InterPro"/>
</dbReference>
<dbReference type="Pfam" id="PF08615">
    <property type="entry name" value="RNase_H2_suC"/>
    <property type="match status" value="1"/>
</dbReference>
<dbReference type="PANTHER" id="PTHR47204">
    <property type="entry name" value="OS02G0168900 PROTEIN"/>
    <property type="match status" value="1"/>
</dbReference>
<organism evidence="2 3">
    <name type="scientific">Rhizopogon vesiculosus</name>
    <dbReference type="NCBI Taxonomy" id="180088"/>
    <lineage>
        <taxon>Eukaryota</taxon>
        <taxon>Fungi</taxon>
        <taxon>Dikarya</taxon>
        <taxon>Basidiomycota</taxon>
        <taxon>Agaricomycotina</taxon>
        <taxon>Agaricomycetes</taxon>
        <taxon>Agaricomycetidae</taxon>
        <taxon>Boletales</taxon>
        <taxon>Suillineae</taxon>
        <taxon>Rhizopogonaceae</taxon>
        <taxon>Rhizopogon</taxon>
    </lineage>
</organism>
<name>A0A1J8PEW3_9AGAM</name>
<evidence type="ECO:0000256" key="1">
    <source>
        <dbReference type="SAM" id="MobiDB-lite"/>
    </source>
</evidence>